<protein>
    <recommendedName>
        <fullName evidence="6">GRF-type domain-containing protein</fullName>
    </recommendedName>
</protein>
<proteinExistence type="predicted"/>
<evidence type="ECO:0000313" key="8">
    <source>
        <dbReference type="Proteomes" id="UP000836841"/>
    </source>
</evidence>
<dbReference type="GO" id="GO:0008270">
    <property type="term" value="F:zinc ion binding"/>
    <property type="evidence" value="ECO:0007669"/>
    <property type="project" value="UniProtKB-KW"/>
</dbReference>
<dbReference type="PROSITE" id="PS51999">
    <property type="entry name" value="ZF_GRF"/>
    <property type="match status" value="1"/>
</dbReference>
<name>A0AAU9T4A7_THLAR</name>
<evidence type="ECO:0000256" key="4">
    <source>
        <dbReference type="PROSITE-ProRule" id="PRU01343"/>
    </source>
</evidence>
<keyword evidence="8" id="KW-1185">Reference proteome</keyword>
<keyword evidence="2 4" id="KW-0863">Zinc-finger</keyword>
<organism evidence="7 8">
    <name type="scientific">Thlaspi arvense</name>
    <name type="common">Field penny-cress</name>
    <dbReference type="NCBI Taxonomy" id="13288"/>
    <lineage>
        <taxon>Eukaryota</taxon>
        <taxon>Viridiplantae</taxon>
        <taxon>Streptophyta</taxon>
        <taxon>Embryophyta</taxon>
        <taxon>Tracheophyta</taxon>
        <taxon>Spermatophyta</taxon>
        <taxon>Magnoliopsida</taxon>
        <taxon>eudicotyledons</taxon>
        <taxon>Gunneridae</taxon>
        <taxon>Pentapetalae</taxon>
        <taxon>rosids</taxon>
        <taxon>malvids</taxon>
        <taxon>Brassicales</taxon>
        <taxon>Brassicaceae</taxon>
        <taxon>Thlaspideae</taxon>
        <taxon>Thlaspi</taxon>
    </lineage>
</organism>
<evidence type="ECO:0000256" key="5">
    <source>
        <dbReference type="SAM" id="Coils"/>
    </source>
</evidence>
<dbReference type="Proteomes" id="UP000836841">
    <property type="component" value="Chromosome 7"/>
</dbReference>
<accession>A0AAU9T4A7</accession>
<keyword evidence="1" id="KW-0479">Metal-binding</keyword>
<evidence type="ECO:0000313" key="7">
    <source>
        <dbReference type="EMBL" id="CAH2078990.1"/>
    </source>
</evidence>
<feature type="coiled-coil region" evidence="5">
    <location>
        <begin position="103"/>
        <end position="137"/>
    </location>
</feature>
<sequence length="151" mass="17006">MGIHSYTQPSTSSRSGRGDSARNVIKEYGLMEECYCGARAIIDTCRSRIDPGRRFFSCPNAGNGEFHIWKWWDEAVMEELCLIHINAGDVAEKMDLFMAKGEIEVLQNAQVETAQKIANLEMELAEMKKKKSGIAIRFEMHIMIAAAVVFL</sequence>
<keyword evidence="3" id="KW-0862">Zinc</keyword>
<evidence type="ECO:0000259" key="6">
    <source>
        <dbReference type="PROSITE" id="PS51999"/>
    </source>
</evidence>
<feature type="domain" description="GRF-type" evidence="6">
    <location>
        <begin position="34"/>
        <end position="75"/>
    </location>
</feature>
<keyword evidence="5" id="KW-0175">Coiled coil</keyword>
<dbReference type="AlphaFoldDB" id="A0AAU9T4A7"/>
<evidence type="ECO:0000256" key="2">
    <source>
        <dbReference type="ARBA" id="ARBA00022771"/>
    </source>
</evidence>
<reference evidence="7 8" key="1">
    <citation type="submission" date="2022-03" db="EMBL/GenBank/DDBJ databases">
        <authorList>
            <person name="Nunn A."/>
            <person name="Chopra R."/>
            <person name="Nunn A."/>
            <person name="Contreras Garrido A."/>
        </authorList>
    </citation>
    <scope>NUCLEOTIDE SEQUENCE [LARGE SCALE GENOMIC DNA]</scope>
</reference>
<dbReference type="PANTHER" id="PTHR33248">
    <property type="entry name" value="ZINC ION-BINDING PROTEIN"/>
    <property type="match status" value="1"/>
</dbReference>
<gene>
    <name evidence="7" type="ORF">TAV2_LOCUS23910</name>
</gene>
<evidence type="ECO:0000256" key="1">
    <source>
        <dbReference type="ARBA" id="ARBA00022723"/>
    </source>
</evidence>
<dbReference type="InterPro" id="IPR010666">
    <property type="entry name" value="Znf_GRF"/>
</dbReference>
<evidence type="ECO:0000256" key="3">
    <source>
        <dbReference type="ARBA" id="ARBA00022833"/>
    </source>
</evidence>
<dbReference type="EMBL" id="OU466863">
    <property type="protein sequence ID" value="CAH2078990.1"/>
    <property type="molecule type" value="Genomic_DNA"/>
</dbReference>